<gene>
    <name evidence="2" type="ORF">ASU35_13640</name>
</gene>
<dbReference type="InterPro" id="IPR050659">
    <property type="entry name" value="Peptidase_M24B"/>
</dbReference>
<evidence type="ECO:0000259" key="1">
    <source>
        <dbReference type="Pfam" id="PF00557"/>
    </source>
</evidence>
<dbReference type="Pfam" id="PF00557">
    <property type="entry name" value="Peptidase_M24"/>
    <property type="match status" value="1"/>
</dbReference>
<name>A0A0V8QC99_9FIRM</name>
<sequence>MIQPKLIEKYLQIERQYYSQIQLAAKQTIEYIKNIIKPGMNLLEIRKLCEEKLLELGADSFWYWDVGAFVFAGDETTVSVSGKQYVTSDRVIGNNDIITIDLSPQVANIWGDYARTIIVENGKVVEDIELIENPKWKSGLQMEEKLHTELLRFATKETTFEELYYHMNEFIVENGFVNLDFMGNLGHSIVKTKGDRIYIEKGNMTKLGDVKYFTFEPHIAFPDSKYGYKKENIYYFTGDRLVEL</sequence>
<dbReference type="EMBL" id="LNAM01000180">
    <property type="protein sequence ID" value="KSV58235.1"/>
    <property type="molecule type" value="Genomic_DNA"/>
</dbReference>
<protein>
    <submittedName>
        <fullName evidence="2">Methionine aminopeptidase</fullName>
    </submittedName>
</protein>
<reference evidence="2 3" key="1">
    <citation type="submission" date="2015-11" db="EMBL/GenBank/DDBJ databases">
        <title>Butyribacter intestini gen. nov., sp. nov., a butyric acid-producing bacterium of the family Lachnospiraceae isolated from the human faeces.</title>
        <authorList>
            <person name="Zou Y."/>
            <person name="Xue W."/>
            <person name="Luo G."/>
            <person name="Lv M."/>
        </authorList>
    </citation>
    <scope>NUCLEOTIDE SEQUENCE [LARGE SCALE GENOMIC DNA]</scope>
    <source>
        <strain evidence="2 3">ACET-33324</strain>
    </source>
</reference>
<keyword evidence="2" id="KW-0378">Hydrolase</keyword>
<dbReference type="PANTHER" id="PTHR46112:SF2">
    <property type="entry name" value="XAA-PRO AMINOPEPTIDASE P-RELATED"/>
    <property type="match status" value="1"/>
</dbReference>
<keyword evidence="3" id="KW-1185">Reference proteome</keyword>
<keyword evidence="2" id="KW-0031">Aminopeptidase</keyword>
<dbReference type="SUPFAM" id="SSF55920">
    <property type="entry name" value="Creatinase/aminopeptidase"/>
    <property type="match status" value="1"/>
</dbReference>
<dbReference type="PANTHER" id="PTHR46112">
    <property type="entry name" value="AMINOPEPTIDASE"/>
    <property type="match status" value="1"/>
</dbReference>
<evidence type="ECO:0000313" key="3">
    <source>
        <dbReference type="Proteomes" id="UP000054874"/>
    </source>
</evidence>
<evidence type="ECO:0000313" key="2">
    <source>
        <dbReference type="EMBL" id="KSV58235.1"/>
    </source>
</evidence>
<keyword evidence="2" id="KW-0645">Protease</keyword>
<dbReference type="AlphaFoldDB" id="A0A0V8QC99"/>
<proteinExistence type="predicted"/>
<organism evidence="2 3">
    <name type="scientific">Acetivibrio ethanolgignens</name>
    <dbReference type="NCBI Taxonomy" id="290052"/>
    <lineage>
        <taxon>Bacteria</taxon>
        <taxon>Bacillati</taxon>
        <taxon>Bacillota</taxon>
        <taxon>Clostridia</taxon>
        <taxon>Eubacteriales</taxon>
        <taxon>Oscillospiraceae</taxon>
        <taxon>Acetivibrio</taxon>
    </lineage>
</organism>
<dbReference type="Proteomes" id="UP000054874">
    <property type="component" value="Unassembled WGS sequence"/>
</dbReference>
<dbReference type="Gene3D" id="3.90.230.10">
    <property type="entry name" value="Creatinase/methionine aminopeptidase superfamily"/>
    <property type="match status" value="1"/>
</dbReference>
<dbReference type="STRING" id="290052.ASU35_13640"/>
<feature type="domain" description="Peptidase M24" evidence="1">
    <location>
        <begin position="21"/>
        <end position="237"/>
    </location>
</feature>
<dbReference type="InterPro" id="IPR036005">
    <property type="entry name" value="Creatinase/aminopeptidase-like"/>
</dbReference>
<dbReference type="InterPro" id="IPR000994">
    <property type="entry name" value="Pept_M24"/>
</dbReference>
<comment type="caution">
    <text evidence="2">The sequence shown here is derived from an EMBL/GenBank/DDBJ whole genome shotgun (WGS) entry which is preliminary data.</text>
</comment>
<accession>A0A0V8QC99</accession>
<dbReference type="GO" id="GO:0004177">
    <property type="term" value="F:aminopeptidase activity"/>
    <property type="evidence" value="ECO:0007669"/>
    <property type="project" value="UniProtKB-KW"/>
</dbReference>